<reference evidence="3 4" key="1">
    <citation type="submission" date="2017-04" db="EMBL/GenBank/DDBJ databases">
        <title>Weissella cibaria strain m2 complete genome.</title>
        <authorList>
            <person name="Pan Q."/>
            <person name="Tan M."/>
            <person name="Yao F."/>
            <person name="Su S."/>
        </authorList>
    </citation>
    <scope>NUCLEOTIDE SEQUENCE [LARGE SCALE GENOMIC DNA]</scope>
    <source>
        <strain evidence="3 4">M2</strain>
    </source>
</reference>
<name>A0A2S1KRB5_9LACO</name>
<dbReference type="InterPro" id="IPR000086">
    <property type="entry name" value="NUDIX_hydrolase_dom"/>
</dbReference>
<dbReference type="PROSITE" id="PS51462">
    <property type="entry name" value="NUDIX"/>
    <property type="match status" value="1"/>
</dbReference>
<sequence length="118" mass="13486">MDGFYDLGAAGHLESGESLKMAMQREIKEELGVIVKLENINFASIVHKKDGESGLEYMYVYFKIKNFTDKPSIMEPNKNAALQWFDLNDLPANLISDRQTVLNNLANDSFYDEFGWNL</sequence>
<dbReference type="PROSITE" id="PS00893">
    <property type="entry name" value="NUDIX_BOX"/>
    <property type="match status" value="1"/>
</dbReference>
<dbReference type="Gene3D" id="3.90.79.10">
    <property type="entry name" value="Nucleoside Triphosphate Pyrophosphohydrolase"/>
    <property type="match status" value="1"/>
</dbReference>
<evidence type="ECO:0000313" key="4">
    <source>
        <dbReference type="Proteomes" id="UP000244870"/>
    </source>
</evidence>
<dbReference type="EMBL" id="CP020928">
    <property type="protein sequence ID" value="AWF95535.1"/>
    <property type="molecule type" value="Genomic_DNA"/>
</dbReference>
<dbReference type="PANTHER" id="PTHR16099">
    <property type="entry name" value="8-OXO-DGTP DIPHOSPHATES NUDT15"/>
    <property type="match status" value="1"/>
</dbReference>
<feature type="domain" description="Nudix hydrolase" evidence="2">
    <location>
        <begin position="1"/>
        <end position="107"/>
    </location>
</feature>
<organism evidence="3 4">
    <name type="scientific">Weissella cibaria</name>
    <dbReference type="NCBI Taxonomy" id="137591"/>
    <lineage>
        <taxon>Bacteria</taxon>
        <taxon>Bacillati</taxon>
        <taxon>Bacillota</taxon>
        <taxon>Bacilli</taxon>
        <taxon>Lactobacillales</taxon>
        <taxon>Lactobacillaceae</taxon>
        <taxon>Weissella</taxon>
    </lineage>
</organism>
<accession>A0A2S1KRB5</accession>
<dbReference type="InterPro" id="IPR020084">
    <property type="entry name" value="NUDIX_hydrolase_CS"/>
</dbReference>
<dbReference type="Pfam" id="PF00293">
    <property type="entry name" value="NUDIX"/>
    <property type="match status" value="1"/>
</dbReference>
<dbReference type="AlphaFoldDB" id="A0A2S1KRB5"/>
<dbReference type="GO" id="GO:0005829">
    <property type="term" value="C:cytosol"/>
    <property type="evidence" value="ECO:0007669"/>
    <property type="project" value="TreeGrafter"/>
</dbReference>
<evidence type="ECO:0000256" key="1">
    <source>
        <dbReference type="ARBA" id="ARBA00022801"/>
    </source>
</evidence>
<evidence type="ECO:0000259" key="2">
    <source>
        <dbReference type="PROSITE" id="PS51462"/>
    </source>
</evidence>
<gene>
    <name evidence="3" type="ORF">B6254_1129</name>
</gene>
<dbReference type="InterPro" id="IPR015797">
    <property type="entry name" value="NUDIX_hydrolase-like_dom_sf"/>
</dbReference>
<dbReference type="GO" id="GO:0035539">
    <property type="term" value="F:8-oxo-7,8-dihydrodeoxyguanosine triphosphate pyrophosphatase activity"/>
    <property type="evidence" value="ECO:0007669"/>
    <property type="project" value="TreeGrafter"/>
</dbReference>
<proteinExistence type="predicted"/>
<dbReference type="Proteomes" id="UP000244870">
    <property type="component" value="Chromosome"/>
</dbReference>
<protein>
    <recommendedName>
        <fullName evidence="2">Nudix hydrolase domain-containing protein</fullName>
    </recommendedName>
</protein>
<evidence type="ECO:0000313" key="3">
    <source>
        <dbReference type="EMBL" id="AWF95535.1"/>
    </source>
</evidence>
<dbReference type="SUPFAM" id="SSF55811">
    <property type="entry name" value="Nudix"/>
    <property type="match status" value="1"/>
</dbReference>
<keyword evidence="1" id="KW-0378">Hydrolase</keyword>
<dbReference type="PANTHER" id="PTHR16099:SF5">
    <property type="entry name" value="NUCLEOTIDE TRIPHOSPHATE DIPHOSPHATASE NUDT15"/>
    <property type="match status" value="1"/>
</dbReference>
<dbReference type="GO" id="GO:0006203">
    <property type="term" value="P:dGTP catabolic process"/>
    <property type="evidence" value="ECO:0007669"/>
    <property type="project" value="TreeGrafter"/>
</dbReference>